<feature type="region of interest" description="Disordered" evidence="1">
    <location>
        <begin position="76"/>
        <end position="187"/>
    </location>
</feature>
<proteinExistence type="predicted"/>
<feature type="compositionally biased region" description="Low complexity" evidence="1">
    <location>
        <begin position="80"/>
        <end position="109"/>
    </location>
</feature>
<dbReference type="AlphaFoldDB" id="Q7NAU9"/>
<dbReference type="EMBL" id="AE015450">
    <property type="protein sequence ID" value="AAP56886.2"/>
    <property type="molecule type" value="Genomic_DNA"/>
</dbReference>
<dbReference type="OrthoDB" id="9958436at2"/>
<dbReference type="RefSeq" id="WP_011113790.1">
    <property type="nucleotide sequence ID" value="NC_004829.2"/>
</dbReference>
<evidence type="ECO:0000313" key="3">
    <source>
        <dbReference type="Proteomes" id="UP000001418"/>
    </source>
</evidence>
<dbReference type="HOGENOM" id="CLU_438580_0_0_14"/>
<name>Q7NAU9_MYCGA</name>
<dbReference type="PATRIC" id="fig|233150.7.peg.604"/>
<dbReference type="Proteomes" id="UP000001418">
    <property type="component" value="Chromosome"/>
</dbReference>
<reference evidence="2 3" key="1">
    <citation type="journal article" date="2003" name="Microbiology">
        <title>The complete genome sequence of the avian pathogen Mycoplasma gallisepticum strain R(low).</title>
        <authorList>
            <person name="Papazisi L."/>
            <person name="Gorton T.S."/>
            <person name="Kutish G."/>
            <person name="Markham P.F."/>
            <person name="Browning G.F."/>
            <person name="Nguyen D.K."/>
            <person name="Swartzell S."/>
            <person name="Madan A."/>
            <person name="Mahairas G."/>
            <person name="Geary S.J."/>
        </authorList>
    </citation>
    <scope>NUCLEOTIDE SEQUENCE [LARGE SCALE GENOMIC DNA]</scope>
    <source>
        <strain evidence="3">R(low / passage 15 / clone 2)</strain>
    </source>
</reference>
<keyword evidence="2" id="KW-0449">Lipoprotein</keyword>
<dbReference type="PROSITE" id="PS51257">
    <property type="entry name" value="PROKAR_LIPOPROTEIN"/>
    <property type="match status" value="1"/>
</dbReference>
<accession>Q7NAU9</accession>
<dbReference type="KEGG" id="mga:MGA_0267"/>
<gene>
    <name evidence="2" type="ORF">MGA_0267</name>
</gene>
<evidence type="ECO:0000256" key="1">
    <source>
        <dbReference type="SAM" id="MobiDB-lite"/>
    </source>
</evidence>
<keyword evidence="3" id="KW-1185">Reference proteome</keyword>
<organism evidence="2 3">
    <name type="scientific">Mycoplasmoides gallisepticum (strain R(low / passage 15 / clone 2))</name>
    <name type="common">Mycoplasma gallisepticum</name>
    <dbReference type="NCBI Taxonomy" id="710127"/>
    <lineage>
        <taxon>Bacteria</taxon>
        <taxon>Bacillati</taxon>
        <taxon>Mycoplasmatota</taxon>
        <taxon>Mycoplasmoidales</taxon>
        <taxon>Mycoplasmoidaceae</taxon>
        <taxon>Mycoplasmoides</taxon>
    </lineage>
</organism>
<feature type="compositionally biased region" description="Low complexity" evidence="1">
    <location>
        <begin position="117"/>
        <end position="187"/>
    </location>
</feature>
<evidence type="ECO:0000313" key="2">
    <source>
        <dbReference type="EMBL" id="AAP56886.2"/>
    </source>
</evidence>
<sequence length="623" mass="65192">MKRSKKILFSLGTVLPLAGGVLLTSCSEAMSRTKYNFAADADFRKAAFGNIGTINQVKNVVENSLQLPKTAPTVTMAPDAGAAAPSAGSEAAEAEASTGTGNTGDTGTAAAGGSGSSGSSASSSAGSGSQGGETTSTGSGGSSSNTSGQSGSAQANTAGGSGASSSNSGSQSSSTQGSAAAGTAASGSTSETAMMTMLSGAWKHFDAIVKAKMNSEKTTAEMGLMKFYTDFKAKFDEVLKFEGSKNLRDGTASLEDLRTGKTDLETKAKALFTVYNALGTALGQSKTFDTTKKSFEELAEANQGLSTLYKLMNVDVYNFAKPIEGNSYNDLARFFEALNGFLGGQFAMNTTTSNVFQLFGNITALLISRELRIIDGAINSVLLTTPSTNREGLETLLLTNVNKNSTIKQRYDETVKALNDVKAQTDQWANSPIVTKTNNQQSKLEMAAAKANETSKPVLTRLVNALYGNSANMPGFAVKGLFRSVNDLKTQLDAVKTLVSANYTSLSDFINVYKMTNTTWMEGVGIFVNSQALNGLNDTEIDKLAATNVSDAADTALFTEVKTELKRLVAATTSLPKNGAGQDKRSAFYLNQMVRSITSDNQARLASMGEGAQEFSFYVNTAL</sequence>
<protein>
    <submittedName>
        <fullName evidence="2">Unique hypothetical lipoprotein</fullName>
    </submittedName>
</protein>